<evidence type="ECO:0000313" key="3">
    <source>
        <dbReference type="Proteomes" id="UP001162905"/>
    </source>
</evidence>
<accession>A0ABS9IDL7</accession>
<dbReference type="Proteomes" id="UP001162905">
    <property type="component" value="Unassembled WGS sequence"/>
</dbReference>
<organism evidence="2 3">
    <name type="scientific">Pseudomonas petrae</name>
    <dbReference type="NCBI Taxonomy" id="2912190"/>
    <lineage>
        <taxon>Bacteria</taxon>
        <taxon>Pseudomonadati</taxon>
        <taxon>Pseudomonadota</taxon>
        <taxon>Gammaproteobacteria</taxon>
        <taxon>Pseudomonadales</taxon>
        <taxon>Pseudomonadaceae</taxon>
        <taxon>Pseudomonas</taxon>
    </lineage>
</organism>
<dbReference type="SUPFAM" id="SSF160631">
    <property type="entry name" value="SMI1/KNR4-like"/>
    <property type="match status" value="1"/>
</dbReference>
<dbReference type="RefSeq" id="WP_237255078.1">
    <property type="nucleotide sequence ID" value="NZ_JAKJXE010000001.1"/>
</dbReference>
<feature type="domain" description="Knr4/Smi1-like" evidence="1">
    <location>
        <begin position="25"/>
        <end position="133"/>
    </location>
</feature>
<keyword evidence="3" id="KW-1185">Reference proteome</keyword>
<proteinExistence type="predicted"/>
<dbReference type="SMART" id="SM00860">
    <property type="entry name" value="SMI1_KNR4"/>
    <property type="match status" value="1"/>
</dbReference>
<gene>
    <name evidence="2" type="ORF">L4G47_26835</name>
</gene>
<dbReference type="EMBL" id="JAKJXH010000086">
    <property type="protein sequence ID" value="MCF7545799.1"/>
    <property type="molecule type" value="Genomic_DNA"/>
</dbReference>
<comment type="caution">
    <text evidence="2">The sequence shown here is derived from an EMBL/GenBank/DDBJ whole genome shotgun (WGS) entry which is preliminary data.</text>
</comment>
<dbReference type="Pfam" id="PF14567">
    <property type="entry name" value="SUKH_5"/>
    <property type="match status" value="1"/>
</dbReference>
<dbReference type="InterPro" id="IPR018958">
    <property type="entry name" value="Knr4/Smi1-like_dom"/>
</dbReference>
<sequence>MDIDLNSAIAELKNSRIPLPRPQQLPDDELLNAYEQELGVPFPSAYRTFVKEASDSICNGKDALRLTANRDSPRELLDTVIEARQQGLPKSWIPICEDNGNYYCILEDGTVRYWSHDGSSNESWPNLASWIKQAWIDGE</sequence>
<dbReference type="InterPro" id="IPR037883">
    <property type="entry name" value="Knr4/Smi1-like_sf"/>
</dbReference>
<name>A0ABS9IDL7_9PSED</name>
<evidence type="ECO:0000259" key="1">
    <source>
        <dbReference type="SMART" id="SM00860"/>
    </source>
</evidence>
<evidence type="ECO:0000313" key="2">
    <source>
        <dbReference type="EMBL" id="MCF7545799.1"/>
    </source>
</evidence>
<dbReference type="Gene3D" id="3.40.1580.10">
    <property type="entry name" value="SMI1/KNR4-like"/>
    <property type="match status" value="1"/>
</dbReference>
<reference evidence="2" key="1">
    <citation type="submission" date="2022-01" db="EMBL/GenBank/DDBJ databases">
        <title>Pseudomonas sp. nov. isolated from Antarctic regolith.</title>
        <authorList>
            <person name="Novakova D."/>
            <person name="Sedlar K."/>
        </authorList>
    </citation>
    <scope>NUCLEOTIDE SEQUENCE</scope>
    <source>
        <strain evidence="2">P2647</strain>
    </source>
</reference>
<protein>
    <submittedName>
        <fullName evidence="2">SMI1/KNR4 family protein</fullName>
    </submittedName>
</protein>